<comment type="caution">
    <text evidence="4">The sequence shown here is derived from an EMBL/GenBank/DDBJ whole genome shotgun (WGS) entry which is preliminary data.</text>
</comment>
<evidence type="ECO:0000256" key="2">
    <source>
        <dbReference type="ARBA" id="ARBA00023445"/>
    </source>
</evidence>
<dbReference type="EMBL" id="JASJOS010000002">
    <property type="protein sequence ID" value="MDJ1479889.1"/>
    <property type="molecule type" value="Genomic_DNA"/>
</dbReference>
<reference evidence="4" key="1">
    <citation type="submission" date="2023-05" db="EMBL/GenBank/DDBJ databases">
        <authorList>
            <person name="Zhang X."/>
        </authorList>
    </citation>
    <scope>NUCLEOTIDE SEQUENCE</scope>
    <source>
        <strain evidence="4">YF14B1</strain>
    </source>
</reference>
<dbReference type="PANTHER" id="PTHR10366">
    <property type="entry name" value="NAD DEPENDENT EPIMERASE/DEHYDRATASE"/>
    <property type="match status" value="1"/>
</dbReference>
<feature type="domain" description="NAD-dependent epimerase/dehydratase" evidence="3">
    <location>
        <begin position="7"/>
        <end position="244"/>
    </location>
</feature>
<dbReference type="CDD" id="cd05227">
    <property type="entry name" value="AR_SDR_e"/>
    <property type="match status" value="1"/>
</dbReference>
<keyword evidence="1" id="KW-0560">Oxidoreductase</keyword>
<evidence type="ECO:0000259" key="3">
    <source>
        <dbReference type="Pfam" id="PF01370"/>
    </source>
</evidence>
<dbReference type="InterPro" id="IPR036291">
    <property type="entry name" value="NAD(P)-bd_dom_sf"/>
</dbReference>
<dbReference type="Proteomes" id="UP001241110">
    <property type="component" value="Unassembled WGS sequence"/>
</dbReference>
<dbReference type="GO" id="GO:0016616">
    <property type="term" value="F:oxidoreductase activity, acting on the CH-OH group of donors, NAD or NADP as acceptor"/>
    <property type="evidence" value="ECO:0007669"/>
    <property type="project" value="TreeGrafter"/>
</dbReference>
<name>A0AAE3QNC6_9BACT</name>
<dbReference type="Pfam" id="PF01370">
    <property type="entry name" value="Epimerase"/>
    <property type="match status" value="1"/>
</dbReference>
<dbReference type="PANTHER" id="PTHR10366:SF564">
    <property type="entry name" value="STEROL-4-ALPHA-CARBOXYLATE 3-DEHYDROGENASE, DECARBOXYLATING"/>
    <property type="match status" value="1"/>
</dbReference>
<dbReference type="Gene3D" id="3.40.50.720">
    <property type="entry name" value="NAD(P)-binding Rossmann-like Domain"/>
    <property type="match status" value="1"/>
</dbReference>
<dbReference type="RefSeq" id="WP_313976431.1">
    <property type="nucleotide sequence ID" value="NZ_JASJOS010000002.1"/>
</dbReference>
<sequence length="343" mass="36870">MENKETVLVTGGTGFIASYCIIRLLNAGYKVKASVRSLKSTDELQAMLKQGGIASFDNLMVVEANLNNESSWDAAVSGCSYVIHTASPTPNTDAKTDDDFVIPARNGVLFVMRAAQKAGVKRFVLTSAFGAVGYGTSKTTPYTEEDWTEINEIVAPYQKSKTLSEKAAWEFISTEGKGLELAVINPTGVYGPVLSGNFSHSIQPVFQMLNGAVKACPKITSGYVDVRDVAELHFLAMTSPAANSQRFIAVAGQAVSLLDIAKILRKNLGEKAAKVPTKEIPSCLVKIGALFNPKLALVLPYLGSIKEASNEKAKRLLGWKPRSTEEAIVATANSLIHLNLIKK</sequence>
<accession>A0AAE3QNC6</accession>
<evidence type="ECO:0000313" key="4">
    <source>
        <dbReference type="EMBL" id="MDJ1479889.1"/>
    </source>
</evidence>
<organism evidence="4 5">
    <name type="scientific">Xanthocytophaga flava</name>
    <dbReference type="NCBI Taxonomy" id="3048013"/>
    <lineage>
        <taxon>Bacteria</taxon>
        <taxon>Pseudomonadati</taxon>
        <taxon>Bacteroidota</taxon>
        <taxon>Cytophagia</taxon>
        <taxon>Cytophagales</taxon>
        <taxon>Rhodocytophagaceae</taxon>
        <taxon>Xanthocytophaga</taxon>
    </lineage>
</organism>
<evidence type="ECO:0000313" key="5">
    <source>
        <dbReference type="Proteomes" id="UP001241110"/>
    </source>
</evidence>
<dbReference type="SUPFAM" id="SSF51735">
    <property type="entry name" value="NAD(P)-binding Rossmann-fold domains"/>
    <property type="match status" value="1"/>
</dbReference>
<dbReference type="FunFam" id="3.40.50.720:FF:000336">
    <property type="entry name" value="Aldehyde reductase"/>
    <property type="match status" value="1"/>
</dbReference>
<dbReference type="AlphaFoldDB" id="A0AAE3QNC6"/>
<gene>
    <name evidence="4" type="ORF">QNI16_05285</name>
</gene>
<dbReference type="InterPro" id="IPR001509">
    <property type="entry name" value="Epimerase_deHydtase"/>
</dbReference>
<proteinExistence type="inferred from homology"/>
<dbReference type="InterPro" id="IPR050425">
    <property type="entry name" value="NAD(P)_dehydrat-like"/>
</dbReference>
<protein>
    <submittedName>
        <fullName evidence="4">Aldehyde reductase</fullName>
    </submittedName>
</protein>
<comment type="similarity">
    <text evidence="2">Belongs to the NAD(P)-dependent epimerase/dehydratase family. Dihydroflavonol-4-reductase subfamily.</text>
</comment>
<evidence type="ECO:0000256" key="1">
    <source>
        <dbReference type="ARBA" id="ARBA00023002"/>
    </source>
</evidence>